<reference evidence="1 2" key="1">
    <citation type="submission" date="2024-12" db="EMBL/GenBank/DDBJ databases">
        <authorList>
            <person name="Lee Y."/>
        </authorList>
    </citation>
    <scope>NUCLEOTIDE SEQUENCE [LARGE SCALE GENOMIC DNA]</scope>
    <source>
        <strain evidence="1 2">03SUJ4</strain>
    </source>
</reference>
<dbReference type="Proteomes" id="UP001634747">
    <property type="component" value="Unassembled WGS sequence"/>
</dbReference>
<dbReference type="RefSeq" id="WP_263413283.1">
    <property type="nucleotide sequence ID" value="NZ_BAABBH010000001.1"/>
</dbReference>
<name>A0ABW9KHB4_9BACT</name>
<accession>A0ABW9KHB4</accession>
<gene>
    <name evidence="1" type="ORF">ACK2TP_05360</name>
</gene>
<organism evidence="1 2">
    <name type="scientific">Terriglobus aquaticus</name>
    <dbReference type="NCBI Taxonomy" id="940139"/>
    <lineage>
        <taxon>Bacteria</taxon>
        <taxon>Pseudomonadati</taxon>
        <taxon>Acidobacteriota</taxon>
        <taxon>Terriglobia</taxon>
        <taxon>Terriglobales</taxon>
        <taxon>Acidobacteriaceae</taxon>
        <taxon>Terriglobus</taxon>
    </lineage>
</organism>
<evidence type="ECO:0000313" key="2">
    <source>
        <dbReference type="Proteomes" id="UP001634747"/>
    </source>
</evidence>
<sequence>MAEFLSSAPQTGNTRKLLLIGLVVALALATGFALFYHHENHAPLQATATRVLTLPLHTVYGSNAKGGAAAMEAPETEDSIYVIPLLRVENTSDVPLFIKDVTSSVTLQDGRDNPGRRIGARDRERLQAMVPGITPLVKQTNLPPLDPEGQVAPHSTAEGYAIFLYTMPSTEWDKRKAADVRLDFYHQDAATIPLPK</sequence>
<protein>
    <submittedName>
        <fullName evidence="1">Uncharacterized protein</fullName>
    </submittedName>
</protein>
<dbReference type="EMBL" id="JBJYXY010000001">
    <property type="protein sequence ID" value="MFN2975184.1"/>
    <property type="molecule type" value="Genomic_DNA"/>
</dbReference>
<comment type="caution">
    <text evidence="1">The sequence shown here is derived from an EMBL/GenBank/DDBJ whole genome shotgun (WGS) entry which is preliminary data.</text>
</comment>
<proteinExistence type="predicted"/>
<keyword evidence="2" id="KW-1185">Reference proteome</keyword>
<evidence type="ECO:0000313" key="1">
    <source>
        <dbReference type="EMBL" id="MFN2975184.1"/>
    </source>
</evidence>